<proteinExistence type="predicted"/>
<dbReference type="AlphaFoldDB" id="A0A3P7LZ69"/>
<name>A0A3P7LZ69_ONCOC</name>
<dbReference type="OrthoDB" id="5847119at2759"/>
<dbReference type="EMBL" id="UYRW01004431">
    <property type="protein sequence ID" value="VDM92658.1"/>
    <property type="molecule type" value="Genomic_DNA"/>
</dbReference>
<evidence type="ECO:0000313" key="1">
    <source>
        <dbReference type="EMBL" id="VDM92658.1"/>
    </source>
</evidence>
<accession>A0A3P7LZ69</accession>
<reference evidence="1 2" key="1">
    <citation type="submission" date="2018-08" db="EMBL/GenBank/DDBJ databases">
        <authorList>
            <person name="Laetsch R D."/>
            <person name="Stevens L."/>
            <person name="Kumar S."/>
            <person name="Blaxter L. M."/>
        </authorList>
    </citation>
    <scope>NUCLEOTIDE SEQUENCE [LARGE SCALE GENOMIC DNA]</scope>
</reference>
<sequence>FFLFFFEIGKESSLLTHTQRKIIDKMNILLLLMANFVCIMTVDKEANFDLTPHDIICPFCCTN</sequence>
<organism evidence="1 2">
    <name type="scientific">Onchocerca ochengi</name>
    <name type="common">Filarial nematode worm</name>
    <dbReference type="NCBI Taxonomy" id="42157"/>
    <lineage>
        <taxon>Eukaryota</taxon>
        <taxon>Metazoa</taxon>
        <taxon>Ecdysozoa</taxon>
        <taxon>Nematoda</taxon>
        <taxon>Chromadorea</taxon>
        <taxon>Rhabditida</taxon>
        <taxon>Spirurina</taxon>
        <taxon>Spiruromorpha</taxon>
        <taxon>Filarioidea</taxon>
        <taxon>Onchocercidae</taxon>
        <taxon>Onchocerca</taxon>
    </lineage>
</organism>
<keyword evidence="2" id="KW-1185">Reference proteome</keyword>
<feature type="non-terminal residue" evidence="1">
    <location>
        <position position="1"/>
    </location>
</feature>
<gene>
    <name evidence="1" type="ORF">NOO_LOCUS9302</name>
</gene>
<protein>
    <submittedName>
        <fullName evidence="1">Uncharacterized protein</fullName>
    </submittedName>
</protein>
<evidence type="ECO:0000313" key="2">
    <source>
        <dbReference type="Proteomes" id="UP000271087"/>
    </source>
</evidence>
<dbReference type="Proteomes" id="UP000271087">
    <property type="component" value="Unassembled WGS sequence"/>
</dbReference>